<sequence>WSLCQLFSTDMLLGNYRKCHACSTTSFCAPTVLGELASPQQSCPACNTEYGMRLRKKTQNFIRIATGRERQS</sequence>
<name>A0A8C0IL91_CHEAB</name>
<accession>A0A8C0IL91</accession>
<proteinExistence type="predicted"/>
<evidence type="ECO:0000313" key="2">
    <source>
        <dbReference type="Proteomes" id="UP000694404"/>
    </source>
</evidence>
<reference evidence="1" key="2">
    <citation type="submission" date="2025-09" db="UniProtKB">
        <authorList>
            <consortium name="Ensembl"/>
        </authorList>
    </citation>
    <scope>IDENTIFICATION</scope>
</reference>
<organism evidence="1 2">
    <name type="scientific">Chelonoidis abingdonii</name>
    <name type="common">Abingdon island giant tortoise</name>
    <name type="synonym">Testudo abingdonii</name>
    <dbReference type="NCBI Taxonomy" id="106734"/>
    <lineage>
        <taxon>Eukaryota</taxon>
        <taxon>Metazoa</taxon>
        <taxon>Chordata</taxon>
        <taxon>Craniata</taxon>
        <taxon>Vertebrata</taxon>
        <taxon>Euteleostomi</taxon>
        <taxon>Archelosauria</taxon>
        <taxon>Testudinata</taxon>
        <taxon>Testudines</taxon>
        <taxon>Cryptodira</taxon>
        <taxon>Durocryptodira</taxon>
        <taxon>Testudinoidea</taxon>
        <taxon>Testudinidae</taxon>
        <taxon>Chelonoidis</taxon>
    </lineage>
</organism>
<evidence type="ECO:0000313" key="1">
    <source>
        <dbReference type="Ensembl" id="ENSCABP00000003018.1"/>
    </source>
</evidence>
<dbReference type="Ensembl" id="ENSCABT00000003268.1">
    <property type="protein sequence ID" value="ENSCABP00000003018.1"/>
    <property type="gene ID" value="ENSCABG00000002320.1"/>
</dbReference>
<protein>
    <submittedName>
        <fullName evidence="1">Uncharacterized protein</fullName>
    </submittedName>
</protein>
<keyword evidence="2" id="KW-1185">Reference proteome</keyword>
<reference evidence="1" key="1">
    <citation type="submission" date="2025-08" db="UniProtKB">
        <authorList>
            <consortium name="Ensembl"/>
        </authorList>
    </citation>
    <scope>IDENTIFICATION</scope>
</reference>
<dbReference type="AlphaFoldDB" id="A0A8C0IL91"/>
<dbReference type="Proteomes" id="UP000694404">
    <property type="component" value="Unplaced"/>
</dbReference>